<proteinExistence type="predicted"/>
<dbReference type="EMBL" id="BNED01000005">
    <property type="protein sequence ID" value="GHI75807.1"/>
    <property type="molecule type" value="Genomic_DNA"/>
</dbReference>
<protein>
    <submittedName>
        <fullName evidence="1">Uncharacterized protein</fullName>
    </submittedName>
</protein>
<name>A0ABQ3T5X7_9ACTN</name>
<sequence>MGGIPAELSRGEAYLEDLGGCADGAGHEVAPLLKRDVPETVHQGGRLAAAVGPVRQGLTRTPTVVLEAGLDAGVDALRKLDQSPLSWRTPTR</sequence>
<keyword evidence="2" id="KW-1185">Reference proteome</keyword>
<evidence type="ECO:0000313" key="1">
    <source>
        <dbReference type="EMBL" id="GHI75807.1"/>
    </source>
</evidence>
<gene>
    <name evidence="1" type="ORF">Sspor_13680</name>
</gene>
<accession>A0ABQ3T5X7</accession>
<comment type="caution">
    <text evidence="1">The sequence shown here is derived from an EMBL/GenBank/DDBJ whole genome shotgun (WGS) entry which is preliminary data.</text>
</comment>
<reference evidence="2" key="1">
    <citation type="submission" date="2023-07" db="EMBL/GenBank/DDBJ databases">
        <title>Whole genome shotgun sequence of Streptomyces spororaveus NBRC 15456.</title>
        <authorList>
            <person name="Komaki H."/>
            <person name="Tamura T."/>
        </authorList>
    </citation>
    <scope>NUCLEOTIDE SEQUENCE [LARGE SCALE GENOMIC DNA]</scope>
    <source>
        <strain evidence="2">NBRC 15456</strain>
    </source>
</reference>
<organism evidence="1 2">
    <name type="scientific">Streptomyces spororaveus</name>
    <dbReference type="NCBI Taxonomy" id="284039"/>
    <lineage>
        <taxon>Bacteria</taxon>
        <taxon>Bacillati</taxon>
        <taxon>Actinomycetota</taxon>
        <taxon>Actinomycetes</taxon>
        <taxon>Kitasatosporales</taxon>
        <taxon>Streptomycetaceae</taxon>
        <taxon>Streptomyces</taxon>
    </lineage>
</organism>
<dbReference type="Proteomes" id="UP000608522">
    <property type="component" value="Unassembled WGS sequence"/>
</dbReference>
<evidence type="ECO:0000313" key="2">
    <source>
        <dbReference type="Proteomes" id="UP000608522"/>
    </source>
</evidence>